<dbReference type="SUPFAM" id="SSF55174">
    <property type="entry name" value="Alpha-L RNA-binding motif"/>
    <property type="match status" value="1"/>
</dbReference>
<reference evidence="6 7" key="1">
    <citation type="submission" date="2023-06" db="EMBL/GenBank/DDBJ databases">
        <title>Cellulomonas sp. MW9 Whole genome sequence.</title>
        <authorList>
            <person name="Park S."/>
        </authorList>
    </citation>
    <scope>NUCLEOTIDE SEQUENCE [LARGE SCALE GENOMIC DNA]</scope>
    <source>
        <strain evidence="6 7">MW9</strain>
    </source>
</reference>
<dbReference type="Gene3D" id="3.10.290.10">
    <property type="entry name" value="RNA-binding S4 domain"/>
    <property type="match status" value="1"/>
</dbReference>
<name>A0ABT7SC87_9CELL</name>
<protein>
    <submittedName>
        <fullName evidence="6">S4 domain-containing protein</fullName>
    </submittedName>
</protein>
<dbReference type="InterPro" id="IPR002942">
    <property type="entry name" value="S4_RNA-bd"/>
</dbReference>
<evidence type="ECO:0000313" key="6">
    <source>
        <dbReference type="EMBL" id="MDM7832564.1"/>
    </source>
</evidence>
<accession>A0ABT7SC87</accession>
<evidence type="ECO:0000256" key="3">
    <source>
        <dbReference type="ARBA" id="ARBA00023125"/>
    </source>
</evidence>
<comment type="similarity">
    <text evidence="1">Belongs to the HSP15 family.</text>
</comment>
<dbReference type="CDD" id="cd00165">
    <property type="entry name" value="S4"/>
    <property type="match status" value="1"/>
</dbReference>
<evidence type="ECO:0000256" key="1">
    <source>
        <dbReference type="ARBA" id="ARBA00008396"/>
    </source>
</evidence>
<dbReference type="PROSITE" id="PS50889">
    <property type="entry name" value="S4"/>
    <property type="match status" value="1"/>
</dbReference>
<feature type="domain" description="RNA-binding S4" evidence="5">
    <location>
        <begin position="7"/>
        <end position="69"/>
    </location>
</feature>
<sequence length="123" mass="13644">MPEVTRARVDAWTWAVRLFPTRSAAAAACKAGHVRVNGDRAKPATMVVPGDEIVVRGGERERIVIVQRTVIKRVGAPVAVTCYLDRSPAVVPKEQKVVMAERDRGAGRPTKRDRRLIERLRGH</sequence>
<evidence type="ECO:0000313" key="7">
    <source>
        <dbReference type="Proteomes" id="UP001321453"/>
    </source>
</evidence>
<keyword evidence="3" id="KW-0238">DNA-binding</keyword>
<dbReference type="InterPro" id="IPR036986">
    <property type="entry name" value="S4_RNA-bd_sf"/>
</dbReference>
<dbReference type="InterPro" id="IPR025708">
    <property type="entry name" value="HSP15"/>
</dbReference>
<dbReference type="Pfam" id="PF01479">
    <property type="entry name" value="S4"/>
    <property type="match status" value="1"/>
</dbReference>
<keyword evidence="7" id="KW-1185">Reference proteome</keyword>
<evidence type="ECO:0000256" key="4">
    <source>
        <dbReference type="PROSITE-ProRule" id="PRU00182"/>
    </source>
</evidence>
<dbReference type="SMART" id="SM00363">
    <property type="entry name" value="S4"/>
    <property type="match status" value="1"/>
</dbReference>
<gene>
    <name evidence="6" type="ORF">QRT05_14580</name>
</gene>
<dbReference type="Proteomes" id="UP001321453">
    <property type="component" value="Unassembled WGS sequence"/>
</dbReference>
<dbReference type="RefSeq" id="WP_289448067.1">
    <property type="nucleotide sequence ID" value="NZ_JAUCGR010000004.1"/>
</dbReference>
<keyword evidence="2 4" id="KW-0694">RNA-binding</keyword>
<organism evidence="6 7">
    <name type="scientific">Cellulomonas edaphi</name>
    <dbReference type="NCBI Taxonomy" id="3053468"/>
    <lineage>
        <taxon>Bacteria</taxon>
        <taxon>Bacillati</taxon>
        <taxon>Actinomycetota</taxon>
        <taxon>Actinomycetes</taxon>
        <taxon>Micrococcales</taxon>
        <taxon>Cellulomonadaceae</taxon>
        <taxon>Cellulomonas</taxon>
    </lineage>
</organism>
<comment type="caution">
    <text evidence="6">The sequence shown here is derived from an EMBL/GenBank/DDBJ whole genome shotgun (WGS) entry which is preliminary data.</text>
</comment>
<evidence type="ECO:0000259" key="5">
    <source>
        <dbReference type="SMART" id="SM00363"/>
    </source>
</evidence>
<proteinExistence type="inferred from homology"/>
<dbReference type="PIRSF" id="PIRSF016821">
    <property type="entry name" value="HSP15"/>
    <property type="match status" value="1"/>
</dbReference>
<evidence type="ECO:0000256" key="2">
    <source>
        <dbReference type="ARBA" id="ARBA00022884"/>
    </source>
</evidence>
<dbReference type="EMBL" id="JAUCGR010000004">
    <property type="protein sequence ID" value="MDM7832564.1"/>
    <property type="molecule type" value="Genomic_DNA"/>
</dbReference>